<accession>A0A1A9ZTY8</accession>
<reference evidence="2" key="2">
    <citation type="submission" date="2020-05" db="UniProtKB">
        <authorList>
            <consortium name="EnsemblMetazoa"/>
        </authorList>
    </citation>
    <scope>IDENTIFICATION</scope>
    <source>
        <strain evidence="2">IAEA</strain>
    </source>
</reference>
<evidence type="ECO:0000313" key="3">
    <source>
        <dbReference type="Proteomes" id="UP000092445"/>
    </source>
</evidence>
<evidence type="ECO:0000256" key="1">
    <source>
        <dbReference type="SAM" id="MobiDB-lite"/>
    </source>
</evidence>
<organism evidence="2 3">
    <name type="scientific">Glossina pallidipes</name>
    <name type="common">Tsetse fly</name>
    <dbReference type="NCBI Taxonomy" id="7398"/>
    <lineage>
        <taxon>Eukaryota</taxon>
        <taxon>Metazoa</taxon>
        <taxon>Ecdysozoa</taxon>
        <taxon>Arthropoda</taxon>
        <taxon>Hexapoda</taxon>
        <taxon>Insecta</taxon>
        <taxon>Pterygota</taxon>
        <taxon>Neoptera</taxon>
        <taxon>Endopterygota</taxon>
        <taxon>Diptera</taxon>
        <taxon>Brachycera</taxon>
        <taxon>Muscomorpha</taxon>
        <taxon>Hippoboscoidea</taxon>
        <taxon>Glossinidae</taxon>
        <taxon>Glossina</taxon>
    </lineage>
</organism>
<feature type="region of interest" description="Disordered" evidence="1">
    <location>
        <begin position="225"/>
        <end position="264"/>
    </location>
</feature>
<reference evidence="3" key="1">
    <citation type="submission" date="2014-03" db="EMBL/GenBank/DDBJ databases">
        <authorList>
            <person name="Aksoy S."/>
            <person name="Warren W."/>
            <person name="Wilson R.K."/>
        </authorList>
    </citation>
    <scope>NUCLEOTIDE SEQUENCE [LARGE SCALE GENOMIC DNA]</scope>
    <source>
        <strain evidence="3">IAEA</strain>
    </source>
</reference>
<dbReference type="VEuPathDB" id="VectorBase:GPAI024949"/>
<sequence length="302" mass="34556">MLCGWMLTFAKHVLPFVEKKSKDTIAVKSSWSRLPEAKQTIRSRFAQTIIRISIRAYTQLNYIENVKETQIHVPQMNEKHEFFEGTKAIYLCPPLHGKLEYQLKYLHLRYFDYVKMRDDNRTHIRRVYHAENTLRTDGKQRSHSAISTNFSVSEQSAKVDAGKGSPVSNLATLAYKISQEKVDLRISMNSLGRGRKLDHSNAGRKLQFGPFIDCRLEKLEKLLNSNSDNNSKSVNNSNSSNNSNSNSNNSNWDSNSDNNSNNNKSNLKEYLKYIDANNKTKNLSVSISIQTQSFNNRSPAIL</sequence>
<name>A0A1A9ZTY8_GLOPL</name>
<dbReference type="Proteomes" id="UP000092445">
    <property type="component" value="Unassembled WGS sequence"/>
</dbReference>
<evidence type="ECO:0000313" key="2">
    <source>
        <dbReference type="EnsemblMetazoa" id="GPAI024949-PA"/>
    </source>
</evidence>
<keyword evidence="3" id="KW-1185">Reference proteome</keyword>
<proteinExistence type="predicted"/>
<protein>
    <submittedName>
        <fullName evidence="2">Uncharacterized protein</fullName>
    </submittedName>
</protein>
<dbReference type="AlphaFoldDB" id="A0A1A9ZTY8"/>
<dbReference type="EnsemblMetazoa" id="GPAI024949-RA">
    <property type="protein sequence ID" value="GPAI024949-PA"/>
    <property type="gene ID" value="GPAI024949"/>
</dbReference>